<dbReference type="PANTHER" id="PTHR44809:SF1">
    <property type="entry name" value="PROTEIN O-MANNOSYL-TRANSFERASE TMTC1"/>
    <property type="match status" value="1"/>
</dbReference>
<dbReference type="PROSITE" id="PS50005">
    <property type="entry name" value="TPR"/>
    <property type="match status" value="3"/>
</dbReference>
<dbReference type="Gene3D" id="1.25.40.10">
    <property type="entry name" value="Tetratricopeptide repeat domain"/>
    <property type="match status" value="1"/>
</dbReference>
<protein>
    <submittedName>
        <fullName evidence="3">DUF6165 family protein</fullName>
    </submittedName>
</protein>
<evidence type="ECO:0000313" key="4">
    <source>
        <dbReference type="Proteomes" id="UP001556196"/>
    </source>
</evidence>
<proteinExistence type="predicted"/>
<accession>A0ABV3R0F0</accession>
<keyword evidence="4" id="KW-1185">Reference proteome</keyword>
<dbReference type="Gene3D" id="3.40.50.2000">
    <property type="entry name" value="Glycogen Phosphorylase B"/>
    <property type="match status" value="1"/>
</dbReference>
<dbReference type="SMART" id="SM00028">
    <property type="entry name" value="TPR"/>
    <property type="match status" value="5"/>
</dbReference>
<dbReference type="InterPro" id="IPR019734">
    <property type="entry name" value="TPR_rpt"/>
</dbReference>
<dbReference type="Pfam" id="PF14559">
    <property type="entry name" value="TPR_19"/>
    <property type="match status" value="1"/>
</dbReference>
<dbReference type="Pfam" id="PF19662">
    <property type="entry name" value="DUF6165"/>
    <property type="match status" value="1"/>
</dbReference>
<reference evidence="3 4" key="1">
    <citation type="submission" date="2024-06" db="EMBL/GenBank/DDBJ databases">
        <authorList>
            <person name="Tuo L."/>
        </authorList>
    </citation>
    <scope>NUCLEOTIDE SEQUENCE [LARGE SCALE GENOMIC DNA]</scope>
    <source>
        <strain evidence="3 4">ZMM04-5</strain>
    </source>
</reference>
<feature type="repeat" description="TPR" evidence="1">
    <location>
        <begin position="58"/>
        <end position="91"/>
    </location>
</feature>
<dbReference type="SUPFAM" id="SSF48452">
    <property type="entry name" value="TPR-like"/>
    <property type="match status" value="2"/>
</dbReference>
<dbReference type="Pfam" id="PF13432">
    <property type="entry name" value="TPR_16"/>
    <property type="match status" value="2"/>
</dbReference>
<evidence type="ECO:0000256" key="1">
    <source>
        <dbReference type="PROSITE-ProRule" id="PRU00339"/>
    </source>
</evidence>
<sequence length="759" mass="83417">MKIAMPPGASSAVAGGAEAVDPLNMDMRRKAWGLSRSGDNAAAAEVWRAILAARGNDGDAAAELGAVLAAMGKHDDAVQAFERALQFGADPRSAKLGLGEAHLKKSRFPEARVYFEDVLGPDPDDVAALCGLAAALRGAGRFEAALQQANRAQESDPLSADAAFQCGKALAELKRSEEAIEFLRRAMECRPDHRDAGVALSSVLRDLKRAAEAVSTVTALAERHPDDVGVLSELSFVMLDLRRYSEASACNRRLIAIEPTSVVARCNLAICLSGLGRVEEAIEICKQALTIEPWSRNAQFTLATLYLSMGRLDEGWPLYEFRFYDKDTTVRKELLAAPWCGEDLEGKSIVVLGEQANGDYFHFIRYLEPLSRHSGATITYIGPKRLEHLLKTTSATAEFLSEFPLDRRFDYQCHLASLPWRFHEKGWPVPHPPYLAAEAHVIERWSKVIGSEGFRVGVAWQGAVYAGQQSERSYPLHQLMPVAQLPSVRLISLQIGKGEEQLDTLPPGMVVESLGVDFDAGDDGFVDAAGAITNLDLIITCDTSMAHLAGGLGKEVWIALNEAPEWRWRRSGRETSWYANARLFRQKTRGDWDGVFQEMANELKARLAEQARPRTKPEGATPHVARVPVSWGECLDKATILEIKARHAKTGQTLKNVETELAALNQAISALQPLDHGLNELRERLKAVNETLWRVEDDLRGYERQGLFDAGFVELARSVYRLNDERAAIKRAINAATGSTIVEEKIYSAESASPQTALE</sequence>
<gene>
    <name evidence="3" type="ORF">ABUE31_11230</name>
</gene>
<dbReference type="RefSeq" id="WP_367723690.1">
    <property type="nucleotide sequence ID" value="NZ_JBFOCI010000003.1"/>
</dbReference>
<evidence type="ECO:0000313" key="3">
    <source>
        <dbReference type="EMBL" id="MEW9806555.1"/>
    </source>
</evidence>
<comment type="caution">
    <text evidence="3">The sequence shown here is derived from an EMBL/GenBank/DDBJ whole genome shotgun (WGS) entry which is preliminary data.</text>
</comment>
<organism evidence="3 4">
    <name type="scientific">Mesorhizobium marinum</name>
    <dbReference type="NCBI Taxonomy" id="3228790"/>
    <lineage>
        <taxon>Bacteria</taxon>
        <taxon>Pseudomonadati</taxon>
        <taxon>Pseudomonadota</taxon>
        <taxon>Alphaproteobacteria</taxon>
        <taxon>Hyphomicrobiales</taxon>
        <taxon>Phyllobacteriaceae</taxon>
        <taxon>Mesorhizobium</taxon>
    </lineage>
</organism>
<feature type="coiled-coil region" evidence="2">
    <location>
        <begin position="678"/>
        <end position="705"/>
    </location>
</feature>
<keyword evidence="2" id="KW-0175">Coiled coil</keyword>
<dbReference type="InterPro" id="IPR052943">
    <property type="entry name" value="TMTC_O-mannosyl-trnsfr"/>
</dbReference>
<feature type="repeat" description="TPR" evidence="1">
    <location>
        <begin position="92"/>
        <end position="125"/>
    </location>
</feature>
<dbReference type="SUPFAM" id="SSF53756">
    <property type="entry name" value="UDP-Glycosyltransferase/glycogen phosphorylase"/>
    <property type="match status" value="1"/>
</dbReference>
<evidence type="ECO:0000256" key="2">
    <source>
        <dbReference type="SAM" id="Coils"/>
    </source>
</evidence>
<feature type="repeat" description="TPR" evidence="1">
    <location>
        <begin position="160"/>
        <end position="193"/>
    </location>
</feature>
<keyword evidence="1" id="KW-0802">TPR repeat</keyword>
<dbReference type="PANTHER" id="PTHR44809">
    <property type="match status" value="1"/>
</dbReference>
<dbReference type="EMBL" id="JBFOCI010000003">
    <property type="protein sequence ID" value="MEW9806555.1"/>
    <property type="molecule type" value="Genomic_DNA"/>
</dbReference>
<dbReference type="Proteomes" id="UP001556196">
    <property type="component" value="Unassembled WGS sequence"/>
</dbReference>
<name>A0ABV3R0F0_9HYPH</name>
<dbReference type="InterPro" id="IPR046163">
    <property type="entry name" value="DUF6165"/>
</dbReference>
<dbReference type="InterPro" id="IPR011990">
    <property type="entry name" value="TPR-like_helical_dom_sf"/>
</dbReference>